<keyword evidence="1" id="KW-0472">Membrane</keyword>
<evidence type="ECO:0000313" key="2">
    <source>
        <dbReference type="EMBL" id="GBN59734.1"/>
    </source>
</evidence>
<sequence length="152" mass="17076">MRGTDHHPLALHQGNVIVLYGGLGIFVSVLLNRSIQPPETRTAGTRGLVIRAGKDFIEEVLGVCGESACQFFASWHGLARRLCSRQLCIHHCEWKIVQVDKAKTFLSKSYSYPFTPFLFLSSGTMRDEEGREFSDSSMPYHLLHIAFCLVDC</sequence>
<reference evidence="2 3" key="1">
    <citation type="journal article" date="2019" name="Sci. Rep.">
        <title>Orb-weaving spider Araneus ventricosus genome elucidates the spidroin gene catalogue.</title>
        <authorList>
            <person name="Kono N."/>
            <person name="Nakamura H."/>
            <person name="Ohtoshi R."/>
            <person name="Moran D.A.P."/>
            <person name="Shinohara A."/>
            <person name="Yoshida Y."/>
            <person name="Fujiwara M."/>
            <person name="Mori M."/>
            <person name="Tomita M."/>
            <person name="Arakawa K."/>
        </authorList>
    </citation>
    <scope>NUCLEOTIDE SEQUENCE [LARGE SCALE GENOMIC DNA]</scope>
</reference>
<dbReference type="EMBL" id="BGPR01013227">
    <property type="protein sequence ID" value="GBN59734.1"/>
    <property type="molecule type" value="Genomic_DNA"/>
</dbReference>
<evidence type="ECO:0000313" key="3">
    <source>
        <dbReference type="Proteomes" id="UP000499080"/>
    </source>
</evidence>
<keyword evidence="1" id="KW-1133">Transmembrane helix</keyword>
<evidence type="ECO:0000256" key="1">
    <source>
        <dbReference type="SAM" id="Phobius"/>
    </source>
</evidence>
<keyword evidence="1" id="KW-0812">Transmembrane</keyword>
<name>A0A4Y2Q8E4_ARAVE</name>
<keyword evidence="3" id="KW-1185">Reference proteome</keyword>
<protein>
    <submittedName>
        <fullName evidence="2">Uncharacterized protein</fullName>
    </submittedName>
</protein>
<accession>A0A4Y2Q8E4</accession>
<dbReference type="Proteomes" id="UP000499080">
    <property type="component" value="Unassembled WGS sequence"/>
</dbReference>
<comment type="caution">
    <text evidence="2">The sequence shown here is derived from an EMBL/GenBank/DDBJ whole genome shotgun (WGS) entry which is preliminary data.</text>
</comment>
<proteinExistence type="predicted"/>
<gene>
    <name evidence="2" type="ORF">AVEN_64615_1</name>
</gene>
<dbReference type="AlphaFoldDB" id="A0A4Y2Q8E4"/>
<feature type="transmembrane region" description="Helical" evidence="1">
    <location>
        <begin position="12"/>
        <end position="31"/>
    </location>
</feature>
<organism evidence="2 3">
    <name type="scientific">Araneus ventricosus</name>
    <name type="common">Orbweaver spider</name>
    <name type="synonym">Epeira ventricosa</name>
    <dbReference type="NCBI Taxonomy" id="182803"/>
    <lineage>
        <taxon>Eukaryota</taxon>
        <taxon>Metazoa</taxon>
        <taxon>Ecdysozoa</taxon>
        <taxon>Arthropoda</taxon>
        <taxon>Chelicerata</taxon>
        <taxon>Arachnida</taxon>
        <taxon>Araneae</taxon>
        <taxon>Araneomorphae</taxon>
        <taxon>Entelegynae</taxon>
        <taxon>Araneoidea</taxon>
        <taxon>Araneidae</taxon>
        <taxon>Araneus</taxon>
    </lineage>
</organism>